<evidence type="ECO:0000256" key="4">
    <source>
        <dbReference type="ARBA" id="ARBA00022519"/>
    </source>
</evidence>
<evidence type="ECO:0000256" key="6">
    <source>
        <dbReference type="ARBA" id="ARBA00022989"/>
    </source>
</evidence>
<reference evidence="10 11" key="1">
    <citation type="submission" date="2019-03" db="EMBL/GenBank/DDBJ databases">
        <authorList>
            <consortium name="Pathogen Informatics"/>
        </authorList>
    </citation>
    <scope>NUCLEOTIDE SEQUENCE [LARGE SCALE GENOMIC DNA]</scope>
    <source>
        <strain evidence="10 11">NCTC12993</strain>
    </source>
</reference>
<keyword evidence="6 8" id="KW-1133">Transmembrane helix</keyword>
<comment type="subcellular location">
    <subcellularLocation>
        <location evidence="1">Cell inner membrane</location>
        <topology evidence="1">Multi-pass membrane protein</topology>
    </subcellularLocation>
</comment>
<evidence type="ECO:0000313" key="11">
    <source>
        <dbReference type="Proteomes" id="UP000401081"/>
    </source>
</evidence>
<dbReference type="GO" id="GO:0055085">
    <property type="term" value="P:transmembrane transport"/>
    <property type="evidence" value="ECO:0007669"/>
    <property type="project" value="InterPro"/>
</dbReference>
<feature type="domain" description="ABC transmembrane type-1" evidence="9">
    <location>
        <begin position="26"/>
        <end position="133"/>
    </location>
</feature>
<evidence type="ECO:0000256" key="1">
    <source>
        <dbReference type="ARBA" id="ARBA00004429"/>
    </source>
</evidence>
<dbReference type="PANTHER" id="PTHR30151:SF38">
    <property type="entry name" value="ALIPHATIC SULFONATES TRANSPORT PERMEASE PROTEIN SSUC-RELATED"/>
    <property type="match status" value="1"/>
</dbReference>
<feature type="transmembrane region" description="Helical" evidence="8">
    <location>
        <begin position="47"/>
        <end position="68"/>
    </location>
</feature>
<evidence type="ECO:0000313" key="10">
    <source>
        <dbReference type="EMBL" id="VFS82868.1"/>
    </source>
</evidence>
<evidence type="ECO:0000259" key="9">
    <source>
        <dbReference type="Pfam" id="PF00528"/>
    </source>
</evidence>
<dbReference type="CDD" id="cd06261">
    <property type="entry name" value="TM_PBP2"/>
    <property type="match status" value="1"/>
</dbReference>
<gene>
    <name evidence="10" type="primary">ssuC_3</name>
    <name evidence="10" type="ORF">NCTC12993_06274</name>
</gene>
<dbReference type="InterPro" id="IPR035906">
    <property type="entry name" value="MetI-like_sf"/>
</dbReference>
<evidence type="ECO:0000256" key="5">
    <source>
        <dbReference type="ARBA" id="ARBA00022692"/>
    </source>
</evidence>
<dbReference type="Gene3D" id="1.10.3720.10">
    <property type="entry name" value="MetI-like"/>
    <property type="match status" value="1"/>
</dbReference>
<evidence type="ECO:0000256" key="7">
    <source>
        <dbReference type="ARBA" id="ARBA00023136"/>
    </source>
</evidence>
<proteinExistence type="predicted"/>
<sequence>MASLAPRCWQASGRALVGGAIGIASGLLCGLLLALRPRAGQIFTPTLNVLRHIALFAWLPLLTAWVGNDNGGKIVFIALASFFPMFFSTLQAVLQRNPQLDEVAQVLRLSGLTRLRRLILPGAAPGIFPDFGWR</sequence>
<dbReference type="PANTHER" id="PTHR30151">
    <property type="entry name" value="ALKANE SULFONATE ABC TRANSPORTER-RELATED, MEMBRANE SUBUNIT"/>
    <property type="match status" value="1"/>
</dbReference>
<dbReference type="SUPFAM" id="SSF161098">
    <property type="entry name" value="MetI-like"/>
    <property type="match status" value="1"/>
</dbReference>
<accession>A0A485CE21</accession>
<keyword evidence="11" id="KW-1185">Reference proteome</keyword>
<protein>
    <submittedName>
        <fullName evidence="10">Aliphatic sulfonates transport permease protein ssuC</fullName>
    </submittedName>
</protein>
<dbReference type="InterPro" id="IPR000515">
    <property type="entry name" value="MetI-like"/>
</dbReference>
<evidence type="ECO:0000256" key="3">
    <source>
        <dbReference type="ARBA" id="ARBA00022475"/>
    </source>
</evidence>
<name>A0A485CE21_KLUCR</name>
<keyword evidence="5 8" id="KW-0812">Transmembrane</keyword>
<evidence type="ECO:0000256" key="8">
    <source>
        <dbReference type="SAM" id="Phobius"/>
    </source>
</evidence>
<evidence type="ECO:0000256" key="2">
    <source>
        <dbReference type="ARBA" id="ARBA00022448"/>
    </source>
</evidence>
<feature type="transmembrane region" description="Helical" evidence="8">
    <location>
        <begin position="15"/>
        <end position="35"/>
    </location>
</feature>
<keyword evidence="2" id="KW-0813">Transport</keyword>
<dbReference type="AlphaFoldDB" id="A0A485CE21"/>
<feature type="transmembrane region" description="Helical" evidence="8">
    <location>
        <begin position="74"/>
        <end position="94"/>
    </location>
</feature>
<dbReference type="Proteomes" id="UP000401081">
    <property type="component" value="Unassembled WGS sequence"/>
</dbReference>
<organism evidence="10 11">
    <name type="scientific">Kluyvera cryocrescens</name>
    <name type="common">Kluyvera citrophila</name>
    <dbReference type="NCBI Taxonomy" id="580"/>
    <lineage>
        <taxon>Bacteria</taxon>
        <taxon>Pseudomonadati</taxon>
        <taxon>Pseudomonadota</taxon>
        <taxon>Gammaproteobacteria</taxon>
        <taxon>Enterobacterales</taxon>
        <taxon>Enterobacteriaceae</taxon>
        <taxon>Kluyvera</taxon>
    </lineage>
</organism>
<keyword evidence="4" id="KW-0997">Cell inner membrane</keyword>
<keyword evidence="3" id="KW-1003">Cell membrane</keyword>
<dbReference type="Pfam" id="PF00528">
    <property type="entry name" value="BPD_transp_1"/>
    <property type="match status" value="1"/>
</dbReference>
<dbReference type="GO" id="GO:0005886">
    <property type="term" value="C:plasma membrane"/>
    <property type="evidence" value="ECO:0007669"/>
    <property type="project" value="UniProtKB-SubCell"/>
</dbReference>
<dbReference type="EMBL" id="CAADJD010000025">
    <property type="protein sequence ID" value="VFS82868.1"/>
    <property type="molecule type" value="Genomic_DNA"/>
</dbReference>
<keyword evidence="7 8" id="KW-0472">Membrane</keyword>